<feature type="transmembrane region" description="Helical" evidence="2">
    <location>
        <begin position="54"/>
        <end position="74"/>
    </location>
</feature>
<comment type="caution">
    <text evidence="3">The sequence shown here is derived from an EMBL/GenBank/DDBJ whole genome shotgun (WGS) entry which is preliminary data.</text>
</comment>
<feature type="region of interest" description="Disordered" evidence="1">
    <location>
        <begin position="236"/>
        <end position="262"/>
    </location>
</feature>
<feature type="transmembrane region" description="Helical" evidence="2">
    <location>
        <begin position="15"/>
        <end position="34"/>
    </location>
</feature>
<evidence type="ECO:0000256" key="2">
    <source>
        <dbReference type="SAM" id="Phobius"/>
    </source>
</evidence>
<dbReference type="GO" id="GO:0070917">
    <property type="term" value="F:inositol phosphoceramide synthase regulator activity"/>
    <property type="evidence" value="ECO:0007669"/>
    <property type="project" value="InterPro"/>
</dbReference>
<dbReference type="PANTHER" id="PTHR28077:SF1">
    <property type="entry name" value="INOSITOL PHOSPHORYLCERAMIDE SYNTHASE REGULATORY SUBUNIT KEI1"/>
    <property type="match status" value="1"/>
</dbReference>
<dbReference type="PANTHER" id="PTHR28077">
    <property type="entry name" value="INOSITOL PHOSPHORYLCERAMIDE SYNTHASE REGULATORY SUBUNIT KEI1"/>
    <property type="match status" value="1"/>
</dbReference>
<evidence type="ECO:0000256" key="1">
    <source>
        <dbReference type="SAM" id="MobiDB-lite"/>
    </source>
</evidence>
<dbReference type="Pfam" id="PF08552">
    <property type="entry name" value="Kei1"/>
    <property type="match status" value="1"/>
</dbReference>
<name>A0A9P4J2Z1_9PEZI</name>
<dbReference type="OrthoDB" id="3338076at2759"/>
<dbReference type="AlphaFoldDB" id="A0A9P4J2Z1"/>
<dbReference type="InterPro" id="IPR013862">
    <property type="entry name" value="Kei1"/>
</dbReference>
<evidence type="ECO:0000313" key="4">
    <source>
        <dbReference type="Proteomes" id="UP000799439"/>
    </source>
</evidence>
<evidence type="ECO:0000313" key="3">
    <source>
        <dbReference type="EMBL" id="KAF2152290.1"/>
    </source>
</evidence>
<keyword evidence="4" id="KW-1185">Reference proteome</keyword>
<dbReference type="Proteomes" id="UP000799439">
    <property type="component" value="Unassembled WGS sequence"/>
</dbReference>
<protein>
    <submittedName>
        <fullName evidence="3">DUF1753-domain-containing protein</fullName>
    </submittedName>
</protein>
<feature type="transmembrane region" description="Helical" evidence="2">
    <location>
        <begin position="86"/>
        <end position="113"/>
    </location>
</feature>
<dbReference type="EMBL" id="ML996086">
    <property type="protein sequence ID" value="KAF2152290.1"/>
    <property type="molecule type" value="Genomic_DNA"/>
</dbReference>
<reference evidence="3" key="1">
    <citation type="journal article" date="2020" name="Stud. Mycol.">
        <title>101 Dothideomycetes genomes: a test case for predicting lifestyles and emergence of pathogens.</title>
        <authorList>
            <person name="Haridas S."/>
            <person name="Albert R."/>
            <person name="Binder M."/>
            <person name="Bloem J."/>
            <person name="Labutti K."/>
            <person name="Salamov A."/>
            <person name="Andreopoulos B."/>
            <person name="Baker S."/>
            <person name="Barry K."/>
            <person name="Bills G."/>
            <person name="Bluhm B."/>
            <person name="Cannon C."/>
            <person name="Castanera R."/>
            <person name="Culley D."/>
            <person name="Daum C."/>
            <person name="Ezra D."/>
            <person name="Gonzalez J."/>
            <person name="Henrissat B."/>
            <person name="Kuo A."/>
            <person name="Liang C."/>
            <person name="Lipzen A."/>
            <person name="Lutzoni F."/>
            <person name="Magnuson J."/>
            <person name="Mondo S."/>
            <person name="Nolan M."/>
            <person name="Ohm R."/>
            <person name="Pangilinan J."/>
            <person name="Park H.-J."/>
            <person name="Ramirez L."/>
            <person name="Alfaro M."/>
            <person name="Sun H."/>
            <person name="Tritt A."/>
            <person name="Yoshinaga Y."/>
            <person name="Zwiers L.-H."/>
            <person name="Turgeon B."/>
            <person name="Goodwin S."/>
            <person name="Spatafora J."/>
            <person name="Crous P."/>
            <person name="Grigoriev I."/>
        </authorList>
    </citation>
    <scope>NUCLEOTIDE SEQUENCE</scope>
    <source>
        <strain evidence="3">CBS 260.36</strain>
    </source>
</reference>
<sequence length="362" mass="39369">MALHPISGFFRPKKFLHFISLLTATEFITISLLINKVEGVYGILALFTGYHLSALQLSMYLYSIVIFGLVCYLSPHIRRQSPLQTLCLAWIYILDTLINAAYTTLFGLSWFIILAQHLNPSDTEGDEPLGATPPGGKMINDTAGFTDPEAVVDKVEVIATPKPGLMPGQDAVAYGVVGDGNSFGNVFFESGSLMSVTVISSLWFIRLYFVVIVMAYARGVLRQAMASTPPQVPAGKVDLAPDAYGPPQSAADRNPFHPSLPAGQGWQGQLGRILVSFPSSYWLGKDEADEEWVRGADERFRRYASNRQPRGPLIRSPPPPTKGTSERERRARSGTGPPPPGLDVRGQGRGRKSEGTGSGSDK</sequence>
<dbReference type="GO" id="GO:0006673">
    <property type="term" value="P:inositol phosphoceramide metabolic process"/>
    <property type="evidence" value="ECO:0007669"/>
    <property type="project" value="InterPro"/>
</dbReference>
<accession>A0A9P4J2Z1</accession>
<keyword evidence="2" id="KW-0472">Membrane</keyword>
<feature type="region of interest" description="Disordered" evidence="1">
    <location>
        <begin position="303"/>
        <end position="362"/>
    </location>
</feature>
<organism evidence="3 4">
    <name type="scientific">Myriangium duriaei CBS 260.36</name>
    <dbReference type="NCBI Taxonomy" id="1168546"/>
    <lineage>
        <taxon>Eukaryota</taxon>
        <taxon>Fungi</taxon>
        <taxon>Dikarya</taxon>
        <taxon>Ascomycota</taxon>
        <taxon>Pezizomycotina</taxon>
        <taxon>Dothideomycetes</taxon>
        <taxon>Dothideomycetidae</taxon>
        <taxon>Myriangiales</taxon>
        <taxon>Myriangiaceae</taxon>
        <taxon>Myriangium</taxon>
    </lineage>
</organism>
<keyword evidence="2" id="KW-1133">Transmembrane helix</keyword>
<dbReference type="GO" id="GO:0000139">
    <property type="term" value="C:Golgi membrane"/>
    <property type="evidence" value="ECO:0007669"/>
    <property type="project" value="TreeGrafter"/>
</dbReference>
<feature type="transmembrane region" description="Helical" evidence="2">
    <location>
        <begin position="193"/>
        <end position="217"/>
    </location>
</feature>
<proteinExistence type="predicted"/>
<keyword evidence="2" id="KW-0812">Transmembrane</keyword>
<dbReference type="GO" id="GO:0070916">
    <property type="term" value="C:inositol phosphoceramide synthase complex"/>
    <property type="evidence" value="ECO:0007669"/>
    <property type="project" value="TreeGrafter"/>
</dbReference>
<gene>
    <name evidence="3" type="ORF">K461DRAFT_321317</name>
</gene>